<keyword evidence="2" id="KW-1185">Reference proteome</keyword>
<accession>A0ABQ1NI56</accession>
<proteinExistence type="predicted"/>
<comment type="caution">
    <text evidence="1">The sequence shown here is derived from an EMBL/GenBank/DDBJ whole genome shotgun (WGS) entry which is preliminary data.</text>
</comment>
<gene>
    <name evidence="1" type="ORF">GCM10011573_04340</name>
</gene>
<dbReference type="Proteomes" id="UP000630615">
    <property type="component" value="Unassembled WGS sequence"/>
</dbReference>
<dbReference type="RefSeq" id="WP_088268355.1">
    <property type="nucleotide sequence ID" value="NZ_BMKI01000001.1"/>
</dbReference>
<evidence type="ECO:0000313" key="2">
    <source>
        <dbReference type="Proteomes" id="UP000630615"/>
    </source>
</evidence>
<organism evidence="1 2">
    <name type="scientific">Enterococcus wangshanyuanii</name>
    <dbReference type="NCBI Taxonomy" id="2005703"/>
    <lineage>
        <taxon>Bacteria</taxon>
        <taxon>Bacillati</taxon>
        <taxon>Bacillota</taxon>
        <taxon>Bacilli</taxon>
        <taxon>Lactobacillales</taxon>
        <taxon>Enterococcaceae</taxon>
        <taxon>Enterococcus</taxon>
    </lineage>
</organism>
<name>A0ABQ1NI56_9ENTE</name>
<protein>
    <submittedName>
        <fullName evidence="1">Type II secretion protein</fullName>
    </submittedName>
</protein>
<dbReference type="EMBL" id="BMKI01000001">
    <property type="protein sequence ID" value="GGC77820.1"/>
    <property type="molecule type" value="Genomic_DNA"/>
</dbReference>
<sequence length="100" mass="11504">MLPIGSIVYLKEGSQKIMILNRGPVVNEKDRNVLYDYSGCQYPNGLNPNEVLYFNQENIDTILFNGYKDEDETRFEHLYNEWLNGEGKLIEKGIVSKSLG</sequence>
<dbReference type="Pfam" id="PF13780">
    <property type="entry name" value="DUF4176"/>
    <property type="match status" value="1"/>
</dbReference>
<evidence type="ECO:0000313" key="1">
    <source>
        <dbReference type="EMBL" id="GGC77820.1"/>
    </source>
</evidence>
<reference evidence="2" key="1">
    <citation type="journal article" date="2019" name="Int. J. Syst. Evol. Microbiol.">
        <title>The Global Catalogue of Microorganisms (GCM) 10K type strain sequencing project: providing services to taxonomists for standard genome sequencing and annotation.</title>
        <authorList>
            <consortium name="The Broad Institute Genomics Platform"/>
            <consortium name="The Broad Institute Genome Sequencing Center for Infectious Disease"/>
            <person name="Wu L."/>
            <person name="Ma J."/>
        </authorList>
    </citation>
    <scope>NUCLEOTIDE SEQUENCE [LARGE SCALE GENOMIC DNA]</scope>
    <source>
        <strain evidence="2">CGMCC 1.15942</strain>
    </source>
</reference>
<dbReference type="InterPro" id="IPR025233">
    <property type="entry name" value="DUF4176"/>
</dbReference>